<dbReference type="EMBL" id="SNRY01000400">
    <property type="protein sequence ID" value="KAA6341283.1"/>
    <property type="molecule type" value="Genomic_DNA"/>
</dbReference>
<feature type="domain" description="RagB/SusD" evidence="5">
    <location>
        <begin position="315"/>
        <end position="416"/>
    </location>
</feature>
<organism evidence="7">
    <name type="scientific">termite gut metagenome</name>
    <dbReference type="NCBI Taxonomy" id="433724"/>
    <lineage>
        <taxon>unclassified sequences</taxon>
        <taxon>metagenomes</taxon>
        <taxon>organismal metagenomes</taxon>
    </lineage>
</organism>
<gene>
    <name evidence="7" type="ORF">EZS27_010907</name>
</gene>
<evidence type="ECO:0000256" key="1">
    <source>
        <dbReference type="ARBA" id="ARBA00004442"/>
    </source>
</evidence>
<dbReference type="Pfam" id="PF14322">
    <property type="entry name" value="SusD-like_3"/>
    <property type="match status" value="1"/>
</dbReference>
<dbReference type="AlphaFoldDB" id="A0A5J4S7D7"/>
<evidence type="ECO:0000256" key="3">
    <source>
        <dbReference type="ARBA" id="ARBA00023136"/>
    </source>
</evidence>
<proteinExistence type="predicted"/>
<dbReference type="InterPro" id="IPR011990">
    <property type="entry name" value="TPR-like_helical_dom_sf"/>
</dbReference>
<comment type="caution">
    <text evidence="7">The sequence shown here is derived from an EMBL/GenBank/DDBJ whole genome shotgun (WGS) entry which is preliminary data.</text>
</comment>
<dbReference type="Pfam" id="PF07980">
    <property type="entry name" value="SusD_RagB"/>
    <property type="match status" value="1"/>
</dbReference>
<dbReference type="InterPro" id="IPR033985">
    <property type="entry name" value="SusD-like_N"/>
</dbReference>
<feature type="domain" description="SusD-like N-terminal" evidence="6">
    <location>
        <begin position="91"/>
        <end position="209"/>
    </location>
</feature>
<keyword evidence="4" id="KW-0998">Cell outer membrane</keyword>
<keyword evidence="3" id="KW-0472">Membrane</keyword>
<evidence type="ECO:0000256" key="4">
    <source>
        <dbReference type="ARBA" id="ARBA00023237"/>
    </source>
</evidence>
<name>A0A5J4S7D7_9ZZZZ</name>
<dbReference type="SUPFAM" id="SSF48452">
    <property type="entry name" value="TPR-like"/>
    <property type="match status" value="1"/>
</dbReference>
<evidence type="ECO:0000259" key="5">
    <source>
        <dbReference type="Pfam" id="PF07980"/>
    </source>
</evidence>
<dbReference type="Gene3D" id="1.25.40.390">
    <property type="match status" value="1"/>
</dbReference>
<evidence type="ECO:0000256" key="2">
    <source>
        <dbReference type="ARBA" id="ARBA00022729"/>
    </source>
</evidence>
<keyword evidence="2" id="KW-0732">Signal</keyword>
<protein>
    <recommendedName>
        <fullName evidence="8">RagB/SusD family nutrient uptake outer membrane protein</fullName>
    </recommendedName>
</protein>
<evidence type="ECO:0000259" key="6">
    <source>
        <dbReference type="Pfam" id="PF14322"/>
    </source>
</evidence>
<dbReference type="InterPro" id="IPR012944">
    <property type="entry name" value="SusD_RagB_dom"/>
</dbReference>
<evidence type="ECO:0008006" key="8">
    <source>
        <dbReference type="Google" id="ProtNLM"/>
    </source>
</evidence>
<reference evidence="7" key="1">
    <citation type="submission" date="2019-03" db="EMBL/GenBank/DDBJ databases">
        <title>Single cell metagenomics reveals metabolic interactions within the superorganism composed of flagellate Streblomastix strix and complex community of Bacteroidetes bacteria on its surface.</title>
        <authorList>
            <person name="Treitli S.C."/>
            <person name="Kolisko M."/>
            <person name="Husnik F."/>
            <person name="Keeling P."/>
            <person name="Hampl V."/>
        </authorList>
    </citation>
    <scope>NUCLEOTIDE SEQUENCE</scope>
    <source>
        <strain evidence="7">STM</strain>
    </source>
</reference>
<comment type="subcellular location">
    <subcellularLocation>
        <location evidence="1">Cell outer membrane</location>
    </subcellularLocation>
</comment>
<accession>A0A5J4S7D7</accession>
<evidence type="ECO:0000313" key="7">
    <source>
        <dbReference type="EMBL" id="KAA6341283.1"/>
    </source>
</evidence>
<dbReference type="GO" id="GO:0009279">
    <property type="term" value="C:cell outer membrane"/>
    <property type="evidence" value="ECO:0007669"/>
    <property type="project" value="UniProtKB-SubCell"/>
</dbReference>
<sequence>MKKATIFTIGFIVLGFIFLNSCADELDNIRPKNQIAQDQLSENDLGKVVNGIYAAMEEFVFRFYLDDDVKGENFKGGPGFALNDPMLMTPSSSDVLGLWQKSYTTLKQVNFLIETYENSNNQESNIVKTAGGTGYYFRALIYYNMVIRWGGVPILKKRTNDIVPVLPEADVWNFILEDLGKAEELLPEFSDKYYVSQSANNALFAKTYLSLKNEAKATEYAGKVISKTNFALASNPEEYASSFIHNTQSKEVIFAFANARSTGLLLMYQKVNDTDATWEYAPATDCYTNLYGNQPGRNGDIRTQTVFSATDNSRTLKFANGQSGQFIANENPAQSPIVVSRIAEMHLIKAEAQKNTPDGRQSLKAFLDKRYQTANEISPSISDTDFQNLILDERHREFFGEGQRWYDLKRTNRLDLFKSLNGRNYLMYFPIPQNEIDLAGESNYPQNPVY</sequence>